<feature type="chain" id="PRO_5032316882" description="PEP-CTERM sorting domain-containing protein" evidence="1">
    <location>
        <begin position="30"/>
        <end position="244"/>
    </location>
</feature>
<keyword evidence="1" id="KW-0732">Signal</keyword>
<evidence type="ECO:0000313" key="3">
    <source>
        <dbReference type="Proteomes" id="UP000503129"/>
    </source>
</evidence>
<proteinExistence type="predicted"/>
<dbReference type="RefSeq" id="WP_172195216.1">
    <property type="nucleotide sequence ID" value="NZ_CAWOXK010000001.1"/>
</dbReference>
<evidence type="ECO:0000256" key="1">
    <source>
        <dbReference type="SAM" id="SignalP"/>
    </source>
</evidence>
<dbReference type="AlphaFoldDB" id="A0A856MFX0"/>
<protein>
    <recommendedName>
        <fullName evidence="4">PEP-CTERM sorting domain-containing protein</fullName>
    </recommendedName>
</protein>
<gene>
    <name evidence="2" type="ORF">DP114_15160</name>
</gene>
<feature type="signal peptide" evidence="1">
    <location>
        <begin position="1"/>
        <end position="29"/>
    </location>
</feature>
<sequence length="244" mass="26713">MMINRLAKFISAATVLAMTVSFAPQSALAQKFSGAVNNNIEDTLEFDLETSAPNRSGIFYGAIQNPVYIDKPPFQLGDSTETSREYKFNPADLKVSLAEISDSLRNVLNTQSSGSSFENKYGSTVVKYEARLEDNSNPKNFVNFAFYAPYTEPFTNLNSLSVFNASNLTPFLNSQGQVIFPKYISPLNESDPQLNPLPNSTLLFLTPTPDDVTKVPEPAGTASLLGFGIVSTALLRKRNKCLKA</sequence>
<accession>A0A856MFX0</accession>
<dbReference type="Proteomes" id="UP000503129">
    <property type="component" value="Chromosome"/>
</dbReference>
<evidence type="ECO:0000313" key="2">
    <source>
        <dbReference type="EMBL" id="QDL09059.1"/>
    </source>
</evidence>
<reference evidence="2 3" key="1">
    <citation type="submission" date="2018-06" db="EMBL/GenBank/DDBJ databases">
        <title>Comparative genomics of Brasilonema spp. strains.</title>
        <authorList>
            <person name="Alvarenga D.O."/>
            <person name="Fiore M.F."/>
            <person name="Varani A.M."/>
        </authorList>
    </citation>
    <scope>NUCLEOTIDE SEQUENCE [LARGE SCALE GENOMIC DNA]</scope>
    <source>
        <strain evidence="2 3">CENA114</strain>
    </source>
</reference>
<name>A0A856MFX0_9CYAN</name>
<keyword evidence="3" id="KW-1185">Reference proteome</keyword>
<organism evidence="2 3">
    <name type="scientific">Brasilonema sennae CENA114</name>
    <dbReference type="NCBI Taxonomy" id="415709"/>
    <lineage>
        <taxon>Bacteria</taxon>
        <taxon>Bacillati</taxon>
        <taxon>Cyanobacteriota</taxon>
        <taxon>Cyanophyceae</taxon>
        <taxon>Nostocales</taxon>
        <taxon>Scytonemataceae</taxon>
        <taxon>Brasilonema</taxon>
        <taxon>Bromeliae group (in: Brasilonema)</taxon>
    </lineage>
</organism>
<dbReference type="KEGG" id="bsen:DP114_15160"/>
<evidence type="ECO:0008006" key="4">
    <source>
        <dbReference type="Google" id="ProtNLM"/>
    </source>
</evidence>
<dbReference type="EMBL" id="CP030118">
    <property type="protein sequence ID" value="QDL09059.1"/>
    <property type="molecule type" value="Genomic_DNA"/>
</dbReference>